<organism evidence="1 2">
    <name type="scientific">Priapulus caudatus</name>
    <name type="common">Priapulid worm</name>
    <dbReference type="NCBI Taxonomy" id="37621"/>
    <lineage>
        <taxon>Eukaryota</taxon>
        <taxon>Metazoa</taxon>
        <taxon>Ecdysozoa</taxon>
        <taxon>Scalidophora</taxon>
        <taxon>Priapulida</taxon>
        <taxon>Priapulimorpha</taxon>
        <taxon>Priapulimorphida</taxon>
        <taxon>Priapulidae</taxon>
        <taxon>Priapulus</taxon>
    </lineage>
</organism>
<dbReference type="PANTHER" id="PTHR23227">
    <property type="entry name" value="BUCENTAUR RELATED"/>
    <property type="match status" value="1"/>
</dbReference>
<reference evidence="2" key="1">
    <citation type="submission" date="2025-08" db="UniProtKB">
        <authorList>
            <consortium name="RefSeq"/>
        </authorList>
    </citation>
    <scope>IDENTIFICATION</scope>
</reference>
<accession>A0ABM1F4V0</accession>
<evidence type="ECO:0000313" key="2">
    <source>
        <dbReference type="RefSeq" id="XP_014679471.1"/>
    </source>
</evidence>
<dbReference type="Proteomes" id="UP000695022">
    <property type="component" value="Unplaced"/>
</dbReference>
<name>A0ABM1F4V0_PRICU</name>
<dbReference type="SUPFAM" id="SSF56219">
    <property type="entry name" value="DNase I-like"/>
    <property type="match status" value="1"/>
</dbReference>
<dbReference type="RefSeq" id="XP_014679471.1">
    <property type="nucleotide sequence ID" value="XM_014823985.1"/>
</dbReference>
<gene>
    <name evidence="2" type="primary">LOC106819341</name>
</gene>
<dbReference type="InterPro" id="IPR036691">
    <property type="entry name" value="Endo/exonu/phosph_ase_sf"/>
</dbReference>
<dbReference type="GeneID" id="106819341"/>
<proteinExistence type="predicted"/>
<sequence>MRGKASEVVETMTRRKVDLCCLQETRWKMDGIKIIDGKDSRYKFSWSGNDKGTSGVGLSDAEKDRLYQMLQSAVAKDPASEQLIIFGDWNGHIGAESTGFREVHGGQAIGQRNTKGERVLEFAFANELVVGNFWYKKKARHLVTYQSGTAATQIDLILFLRNFRRQVSNVKVIP</sequence>
<dbReference type="InterPro" id="IPR027124">
    <property type="entry name" value="Swc5/CFDP1/2"/>
</dbReference>
<evidence type="ECO:0000313" key="1">
    <source>
        <dbReference type="Proteomes" id="UP000695022"/>
    </source>
</evidence>
<dbReference type="PANTHER" id="PTHR23227:SF83">
    <property type="entry name" value="ENDONUCLEASE_EXONUCLEASE_PHOSPHATASE DOMAIN-CONTAINING PROTEIN"/>
    <property type="match status" value="1"/>
</dbReference>
<protein>
    <submittedName>
        <fullName evidence="2">Uncharacterized protein LOC106819341</fullName>
    </submittedName>
</protein>
<keyword evidence="1" id="KW-1185">Reference proteome</keyword>
<dbReference type="Gene3D" id="3.60.10.10">
    <property type="entry name" value="Endonuclease/exonuclease/phosphatase"/>
    <property type="match status" value="2"/>
</dbReference>